<dbReference type="EMBL" id="KV454014">
    <property type="protein sequence ID" value="ODV95482.1"/>
    <property type="molecule type" value="Genomic_DNA"/>
</dbReference>
<feature type="chain" id="PRO_5009163358" description="Vacuolar protein sorting-associated protein 62" evidence="1">
    <location>
        <begin position="22"/>
        <end position="448"/>
    </location>
</feature>
<evidence type="ECO:0000256" key="1">
    <source>
        <dbReference type="SAM" id="SignalP"/>
    </source>
</evidence>
<keyword evidence="1" id="KW-0732">Signal</keyword>
<evidence type="ECO:0000313" key="3">
    <source>
        <dbReference type="Proteomes" id="UP000094236"/>
    </source>
</evidence>
<dbReference type="Proteomes" id="UP000094236">
    <property type="component" value="Unassembled WGS sequence"/>
</dbReference>
<organism evidence="2 3">
    <name type="scientific">Pachysolen tannophilus NRRL Y-2460</name>
    <dbReference type="NCBI Taxonomy" id="669874"/>
    <lineage>
        <taxon>Eukaryota</taxon>
        <taxon>Fungi</taxon>
        <taxon>Dikarya</taxon>
        <taxon>Ascomycota</taxon>
        <taxon>Saccharomycotina</taxon>
        <taxon>Pichiomycetes</taxon>
        <taxon>Pachysolenaceae</taxon>
        <taxon>Pachysolen</taxon>
    </lineage>
</organism>
<accession>A0A1E4TUN7</accession>
<dbReference type="PANTHER" id="PTHR48220">
    <property type="match status" value="1"/>
</dbReference>
<reference evidence="3" key="1">
    <citation type="submission" date="2016-05" db="EMBL/GenBank/DDBJ databases">
        <title>Comparative genomics of biotechnologically important yeasts.</title>
        <authorList>
            <consortium name="DOE Joint Genome Institute"/>
            <person name="Riley R."/>
            <person name="Haridas S."/>
            <person name="Wolfe K.H."/>
            <person name="Lopes M.R."/>
            <person name="Hittinger C.T."/>
            <person name="Goker M."/>
            <person name="Salamov A."/>
            <person name="Wisecaver J."/>
            <person name="Long T.M."/>
            <person name="Aerts A.L."/>
            <person name="Barry K."/>
            <person name="Choi C."/>
            <person name="Clum A."/>
            <person name="Coughlan A.Y."/>
            <person name="Deshpande S."/>
            <person name="Douglass A.P."/>
            <person name="Hanson S.J."/>
            <person name="Klenk H.-P."/>
            <person name="Labutti K."/>
            <person name="Lapidus A."/>
            <person name="Lindquist E."/>
            <person name="Lipzen A."/>
            <person name="Meier-Kolthoff J.P."/>
            <person name="Ohm R.A."/>
            <person name="Otillar R.P."/>
            <person name="Pangilinan J."/>
            <person name="Peng Y."/>
            <person name="Rokas A."/>
            <person name="Rosa C.A."/>
            <person name="Scheuner C."/>
            <person name="Sibirny A.A."/>
            <person name="Slot J.C."/>
            <person name="Stielow J.B."/>
            <person name="Sun H."/>
            <person name="Kurtzman C.P."/>
            <person name="Blackwell M."/>
            <person name="Grigoriev I.V."/>
            <person name="Jeffries T.W."/>
        </authorList>
    </citation>
    <scope>NUCLEOTIDE SEQUENCE [LARGE SCALE GENOMIC DNA]</scope>
    <source>
        <strain evidence="3">NRRL Y-2460</strain>
    </source>
</reference>
<evidence type="ECO:0008006" key="4">
    <source>
        <dbReference type="Google" id="ProtNLM"/>
    </source>
</evidence>
<sequence>MMEVSVKLLILVFSLVINVLSSPIDFFWAGDAYNYTELVSLGLPEGVHVDNAFKSSVRFKGLPPIIPYPLNTQKTLKTGEIPQYVIDYSPVVHLYSEEKYLPYDIKEYVKNFHAEFEDGTKLLNGKTLNINDLSKLSNIFENPIFLTSNSDFDNDPDWITGVENKPNIYNGKLEHSPAILIVVDKGNGWVDAFWFYFYSFNLGPFVMGVGPFGNHVGDWEHSLVRFYNGKPYIVWMSAHGGGNAYFYDHMEKLESDINRPVLFSARGTHANYASVGQHAHDLPYSILSDFTDRGLLWDPSKNYLAYTAEFNPIKGINVTYANGSIPNRERDEYGDWLNFRGYWGNKQLPGSDKRQVWSPFGWKYINGPAGPLNKNLDRVSPCQRAKWWNFWGGCNVRVYVKMGNGIESEGNNGCGNFFKKVKPFYLKKILELITYGGGLCWILDLIYG</sequence>
<dbReference type="Pfam" id="PF06101">
    <property type="entry name" value="Vps62"/>
    <property type="match status" value="1"/>
</dbReference>
<dbReference type="GO" id="GO:0006623">
    <property type="term" value="P:protein targeting to vacuole"/>
    <property type="evidence" value="ECO:0007669"/>
    <property type="project" value="TreeGrafter"/>
</dbReference>
<evidence type="ECO:0000313" key="2">
    <source>
        <dbReference type="EMBL" id="ODV95482.1"/>
    </source>
</evidence>
<name>A0A1E4TUN7_PACTA</name>
<protein>
    <recommendedName>
        <fullName evidence="4">Vacuolar protein sorting-associated protein 62</fullName>
    </recommendedName>
</protein>
<dbReference type="InterPro" id="IPR053102">
    <property type="entry name" value="VPS_Associated"/>
</dbReference>
<gene>
    <name evidence="2" type="ORF">PACTADRAFT_50198</name>
</gene>
<proteinExistence type="predicted"/>
<dbReference type="InterPro" id="IPR009291">
    <property type="entry name" value="Vps62"/>
</dbReference>
<dbReference type="PANTHER" id="PTHR48220:SF1">
    <property type="entry name" value="VACUOLAR PROTEIN SORTING-ASSOCIATED PROTEIN 62-RELATED"/>
    <property type="match status" value="1"/>
</dbReference>
<dbReference type="STRING" id="669874.A0A1E4TUN7"/>
<dbReference type="AlphaFoldDB" id="A0A1E4TUN7"/>
<dbReference type="GO" id="GO:0000329">
    <property type="term" value="C:fungal-type vacuole membrane"/>
    <property type="evidence" value="ECO:0007669"/>
    <property type="project" value="TreeGrafter"/>
</dbReference>
<dbReference type="OrthoDB" id="188042at2759"/>
<keyword evidence="3" id="KW-1185">Reference proteome</keyword>
<feature type="signal peptide" evidence="1">
    <location>
        <begin position="1"/>
        <end position="21"/>
    </location>
</feature>